<accession>A0A6M3J9X9</accession>
<dbReference type="EMBL" id="MT141557">
    <property type="protein sequence ID" value="QJA66613.1"/>
    <property type="molecule type" value="Genomic_DNA"/>
</dbReference>
<gene>
    <name evidence="1" type="ORF">MM415B00342_0075</name>
</gene>
<dbReference type="Pfam" id="PF13479">
    <property type="entry name" value="AAA_24"/>
    <property type="match status" value="1"/>
</dbReference>
<dbReference type="AlphaFoldDB" id="A0A6M3J9X9"/>
<protein>
    <submittedName>
        <fullName evidence="1">Putative ATPase domain containing protein</fullName>
    </submittedName>
</protein>
<proteinExistence type="predicted"/>
<name>A0A6M3J9X9_9ZZZZ</name>
<sequence>MSTSARFGTPAVQKKVFMPDALPTEKVFGIEVVGEPDEGKTHVAATFPKALFLDTEHKANIVLEKFKDKGHFWKKVDVWEEIREGVDWALTQPSIKTIVIDSGADIQELAVSHWSKGHGGKKPIVMIGEGVSTILYAQVYELIDTLVTDVLDSGRYLVVTCRLKDEYVSNTNTGRRIRQGYKKFPWSLTLGVRFVDGIYDPRTGKSYFKHFRFGEVIKNNYWGIDVKKGVTCMKPYIFDISFEGFNEEMVKPWHGVNGVPLKNRWDMILQEAGDYLKAMGLE</sequence>
<organism evidence="1">
    <name type="scientific">viral metagenome</name>
    <dbReference type="NCBI Taxonomy" id="1070528"/>
    <lineage>
        <taxon>unclassified sequences</taxon>
        <taxon>metagenomes</taxon>
        <taxon>organismal metagenomes</taxon>
    </lineage>
</organism>
<evidence type="ECO:0000313" key="1">
    <source>
        <dbReference type="EMBL" id="QJA66613.1"/>
    </source>
</evidence>
<reference evidence="1" key="1">
    <citation type="submission" date="2020-03" db="EMBL/GenBank/DDBJ databases">
        <title>The deep terrestrial virosphere.</title>
        <authorList>
            <person name="Holmfeldt K."/>
            <person name="Nilsson E."/>
            <person name="Simone D."/>
            <person name="Lopez-Fernandez M."/>
            <person name="Wu X."/>
            <person name="de Brujin I."/>
            <person name="Lundin D."/>
            <person name="Andersson A."/>
            <person name="Bertilsson S."/>
            <person name="Dopson M."/>
        </authorList>
    </citation>
    <scope>NUCLEOTIDE SEQUENCE</scope>
    <source>
        <strain evidence="1">MM415B00342</strain>
    </source>
</reference>